<feature type="compositionally biased region" description="Polar residues" evidence="16">
    <location>
        <begin position="716"/>
        <end position="727"/>
    </location>
</feature>
<evidence type="ECO:0000256" key="13">
    <source>
        <dbReference type="ARBA" id="ARBA00023015"/>
    </source>
</evidence>
<feature type="region of interest" description="Disordered" evidence="16">
    <location>
        <begin position="888"/>
        <end position="1002"/>
    </location>
</feature>
<feature type="region of interest" description="Disordered" evidence="16">
    <location>
        <begin position="642"/>
        <end position="820"/>
    </location>
</feature>
<evidence type="ECO:0000256" key="16">
    <source>
        <dbReference type="SAM" id="MobiDB-lite"/>
    </source>
</evidence>
<feature type="region of interest" description="Disordered" evidence="16">
    <location>
        <begin position="1463"/>
        <end position="1531"/>
    </location>
</feature>
<dbReference type="InterPro" id="IPR041306">
    <property type="entry name" value="C5HCH"/>
</dbReference>
<feature type="region of interest" description="Disordered" evidence="16">
    <location>
        <begin position="446"/>
        <end position="468"/>
    </location>
</feature>
<dbReference type="Gene3D" id="3.30.40.10">
    <property type="entry name" value="Zinc/RING finger domain, C3HC4 (zinc finger)"/>
    <property type="match status" value="3"/>
</dbReference>
<dbReference type="GO" id="GO:0005634">
    <property type="term" value="C:nucleus"/>
    <property type="evidence" value="ECO:0007669"/>
    <property type="project" value="UniProtKB-SubCell"/>
</dbReference>
<dbReference type="Pfam" id="PF17907">
    <property type="entry name" value="AWS"/>
    <property type="match status" value="1"/>
</dbReference>
<dbReference type="GO" id="GO:0008270">
    <property type="term" value="F:zinc ion binding"/>
    <property type="evidence" value="ECO:0007669"/>
    <property type="project" value="UniProtKB-KW"/>
</dbReference>
<feature type="compositionally biased region" description="Low complexity" evidence="16">
    <location>
        <begin position="125"/>
        <end position="142"/>
    </location>
</feature>
<keyword evidence="14" id="KW-0804">Transcription</keyword>
<dbReference type="CDD" id="cd15565">
    <property type="entry name" value="PHD2_NSD"/>
    <property type="match status" value="1"/>
</dbReference>
<feature type="compositionally biased region" description="Low complexity" evidence="16">
    <location>
        <begin position="933"/>
        <end position="952"/>
    </location>
</feature>
<reference evidence="17" key="1">
    <citation type="submission" date="2020-11" db="EMBL/GenBank/DDBJ databases">
        <authorList>
            <person name="Tran Van P."/>
        </authorList>
    </citation>
    <scope>NUCLEOTIDE SEQUENCE</scope>
</reference>
<feature type="compositionally biased region" description="Polar residues" evidence="16">
    <location>
        <begin position="112"/>
        <end position="124"/>
    </location>
</feature>
<evidence type="ECO:0000256" key="14">
    <source>
        <dbReference type="ARBA" id="ARBA00023163"/>
    </source>
</evidence>
<feature type="compositionally biased region" description="Polar residues" evidence="16">
    <location>
        <begin position="960"/>
        <end position="972"/>
    </location>
</feature>
<proteinExistence type="predicted"/>
<feature type="compositionally biased region" description="Polar residues" evidence="16">
    <location>
        <begin position="1518"/>
        <end position="1530"/>
    </location>
</feature>
<evidence type="ECO:0000256" key="6">
    <source>
        <dbReference type="ARBA" id="ARBA00022679"/>
    </source>
</evidence>
<dbReference type="SUPFAM" id="SSF57903">
    <property type="entry name" value="FYVE/PHD zinc finger"/>
    <property type="match status" value="3"/>
</dbReference>
<accession>A0A7R8W1M9</accession>
<evidence type="ECO:0000256" key="5">
    <source>
        <dbReference type="ARBA" id="ARBA00022603"/>
    </source>
</evidence>
<keyword evidence="3" id="KW-0158">Chromosome</keyword>
<dbReference type="InterPro" id="IPR050777">
    <property type="entry name" value="SET2_Histone-Lys_MeTrsfase"/>
</dbReference>
<dbReference type="SMART" id="SM00249">
    <property type="entry name" value="PHD"/>
    <property type="match status" value="4"/>
</dbReference>
<feature type="compositionally biased region" description="Acidic residues" evidence="16">
    <location>
        <begin position="194"/>
        <end position="204"/>
    </location>
</feature>
<evidence type="ECO:0000256" key="4">
    <source>
        <dbReference type="ARBA" id="ARBA00022553"/>
    </source>
</evidence>
<dbReference type="SMART" id="SM00317">
    <property type="entry name" value="SET"/>
    <property type="match status" value="1"/>
</dbReference>
<protein>
    <submittedName>
        <fullName evidence="17">Uncharacterized protein</fullName>
    </submittedName>
</protein>
<dbReference type="InterPro" id="IPR055197">
    <property type="entry name" value="PHDvar_NSD"/>
</dbReference>
<feature type="compositionally biased region" description="Polar residues" evidence="16">
    <location>
        <begin position="1"/>
        <end position="33"/>
    </location>
</feature>
<feature type="region of interest" description="Disordered" evidence="16">
    <location>
        <begin position="1"/>
        <end position="285"/>
    </location>
</feature>
<dbReference type="Gene3D" id="2.170.270.10">
    <property type="entry name" value="SET domain"/>
    <property type="match status" value="1"/>
</dbReference>
<dbReference type="PROSITE" id="PS50812">
    <property type="entry name" value="PWWP"/>
    <property type="match status" value="2"/>
</dbReference>
<gene>
    <name evidence="17" type="ORF">CTOB1V02_LOCUS1166</name>
</gene>
<feature type="compositionally biased region" description="Basic residues" evidence="16">
    <location>
        <begin position="349"/>
        <end position="362"/>
    </location>
</feature>
<keyword evidence="8" id="KW-0479">Metal-binding</keyword>
<evidence type="ECO:0000256" key="2">
    <source>
        <dbReference type="ARBA" id="ARBA00004286"/>
    </source>
</evidence>
<dbReference type="SMART" id="SM00570">
    <property type="entry name" value="AWS"/>
    <property type="match status" value="1"/>
</dbReference>
<keyword evidence="9" id="KW-0677">Repeat</keyword>
<evidence type="ECO:0000256" key="1">
    <source>
        <dbReference type="ARBA" id="ARBA00004123"/>
    </source>
</evidence>
<evidence type="ECO:0000256" key="12">
    <source>
        <dbReference type="ARBA" id="ARBA00022853"/>
    </source>
</evidence>
<keyword evidence="7" id="KW-0949">S-adenosyl-L-methionine</keyword>
<evidence type="ECO:0000256" key="8">
    <source>
        <dbReference type="ARBA" id="ARBA00022723"/>
    </source>
</evidence>
<dbReference type="InterPro" id="IPR019786">
    <property type="entry name" value="Zinc_finger_PHD-type_CS"/>
</dbReference>
<dbReference type="Pfam" id="PF23004">
    <property type="entry name" value="PHDvar_NSD"/>
    <property type="match status" value="1"/>
</dbReference>
<dbReference type="CDD" id="cd15566">
    <property type="entry name" value="PHD3_NSD"/>
    <property type="match status" value="1"/>
</dbReference>
<keyword evidence="15" id="KW-0539">Nucleus</keyword>
<feature type="compositionally biased region" description="Low complexity" evidence="16">
    <location>
        <begin position="1822"/>
        <end position="1833"/>
    </location>
</feature>
<dbReference type="CDD" id="cd20144">
    <property type="entry name" value="PWWP_NSD_rpt1"/>
    <property type="match status" value="1"/>
</dbReference>
<evidence type="ECO:0000256" key="9">
    <source>
        <dbReference type="ARBA" id="ARBA00022737"/>
    </source>
</evidence>
<feature type="compositionally biased region" description="Polar residues" evidence="16">
    <location>
        <begin position="85"/>
        <end position="99"/>
    </location>
</feature>
<feature type="compositionally biased region" description="Acidic residues" evidence="16">
    <location>
        <begin position="762"/>
        <end position="776"/>
    </location>
</feature>
<dbReference type="InterPro" id="IPR001214">
    <property type="entry name" value="SET_dom"/>
</dbReference>
<dbReference type="SUPFAM" id="SSF82199">
    <property type="entry name" value="SET domain"/>
    <property type="match status" value="1"/>
</dbReference>
<feature type="compositionally biased region" description="Low complexity" evidence="16">
    <location>
        <begin position="363"/>
        <end position="379"/>
    </location>
</feature>
<dbReference type="CDD" id="cd15489">
    <property type="entry name" value="PHD_SF"/>
    <property type="match status" value="1"/>
</dbReference>
<comment type="subcellular location">
    <subcellularLocation>
        <location evidence="2">Chromosome</location>
    </subcellularLocation>
    <subcellularLocation>
        <location evidence="1">Nucleus</location>
    </subcellularLocation>
</comment>
<feature type="compositionally biased region" description="Basic and acidic residues" evidence="16">
    <location>
        <begin position="34"/>
        <end position="82"/>
    </location>
</feature>
<evidence type="ECO:0000256" key="7">
    <source>
        <dbReference type="ARBA" id="ARBA00022691"/>
    </source>
</evidence>
<dbReference type="PROSITE" id="PS51215">
    <property type="entry name" value="AWS"/>
    <property type="match status" value="1"/>
</dbReference>
<keyword evidence="12" id="KW-0156">Chromatin regulator</keyword>
<dbReference type="InterPro" id="IPR013083">
    <property type="entry name" value="Znf_RING/FYVE/PHD"/>
</dbReference>
<dbReference type="CDD" id="cd05838">
    <property type="entry name" value="PWWP_NSD_rpt2"/>
    <property type="match status" value="1"/>
</dbReference>
<keyword evidence="6" id="KW-0808">Transferase</keyword>
<dbReference type="Pfam" id="PF23011">
    <property type="entry name" value="PHD-1st_NSD"/>
    <property type="match status" value="1"/>
</dbReference>
<dbReference type="InterPro" id="IPR001965">
    <property type="entry name" value="Znf_PHD"/>
</dbReference>
<dbReference type="InterPro" id="IPR019787">
    <property type="entry name" value="Znf_PHD-finger"/>
</dbReference>
<dbReference type="GO" id="GO:0008757">
    <property type="term" value="F:S-adenosylmethionine-dependent methyltransferase activity"/>
    <property type="evidence" value="ECO:0007669"/>
    <property type="project" value="UniProtKB-ARBA"/>
</dbReference>
<feature type="compositionally biased region" description="Polar residues" evidence="16">
    <location>
        <begin position="223"/>
        <end position="242"/>
    </location>
</feature>
<feature type="region of interest" description="Disordered" evidence="16">
    <location>
        <begin position="297"/>
        <end position="424"/>
    </location>
</feature>
<dbReference type="PROSITE" id="PS50280">
    <property type="entry name" value="SET"/>
    <property type="match status" value="1"/>
</dbReference>
<keyword evidence="13" id="KW-0805">Transcription regulation</keyword>
<feature type="compositionally biased region" description="Basic and acidic residues" evidence="16">
    <location>
        <begin position="1490"/>
        <end position="1501"/>
    </location>
</feature>
<keyword evidence="5" id="KW-0489">Methyltransferase</keyword>
<dbReference type="InterPro" id="IPR059153">
    <property type="entry name" value="NSD_PHD-1st"/>
</dbReference>
<dbReference type="SMART" id="SM00293">
    <property type="entry name" value="PWWP"/>
    <property type="match status" value="2"/>
</dbReference>
<name>A0A7R8W1M9_9CRUS</name>
<dbReference type="SUPFAM" id="SSF63748">
    <property type="entry name" value="Tudor/PWWP/MBT"/>
    <property type="match status" value="2"/>
</dbReference>
<dbReference type="InterPro" id="IPR006560">
    <property type="entry name" value="AWS_dom"/>
</dbReference>
<evidence type="ECO:0000256" key="10">
    <source>
        <dbReference type="ARBA" id="ARBA00022771"/>
    </source>
</evidence>
<dbReference type="Gene3D" id="2.30.30.140">
    <property type="match status" value="2"/>
</dbReference>
<dbReference type="OrthoDB" id="422362at2759"/>
<dbReference type="PROSITE" id="PS01359">
    <property type="entry name" value="ZF_PHD_1"/>
    <property type="match status" value="1"/>
</dbReference>
<feature type="compositionally biased region" description="Low complexity" evidence="16">
    <location>
        <begin position="1471"/>
        <end position="1489"/>
    </location>
</feature>
<dbReference type="InterPro" id="IPR011011">
    <property type="entry name" value="Znf_FYVE_PHD"/>
</dbReference>
<dbReference type="GO" id="GO:0042054">
    <property type="term" value="F:histone methyltransferase activity"/>
    <property type="evidence" value="ECO:0007669"/>
    <property type="project" value="InterPro"/>
</dbReference>
<dbReference type="Pfam" id="PF22908">
    <property type="entry name" value="PHD_NSD"/>
    <property type="match status" value="1"/>
</dbReference>
<feature type="compositionally biased region" description="Basic and acidic residues" evidence="16">
    <location>
        <begin position="980"/>
        <end position="991"/>
    </location>
</feature>
<keyword evidence="4" id="KW-0597">Phosphoprotein</keyword>
<feature type="compositionally biased region" description="Low complexity" evidence="16">
    <location>
        <begin position="1603"/>
        <end position="1615"/>
    </location>
</feature>
<dbReference type="EMBL" id="OB660163">
    <property type="protein sequence ID" value="CAD7223172.1"/>
    <property type="molecule type" value="Genomic_DNA"/>
</dbReference>
<dbReference type="PANTHER" id="PTHR22884">
    <property type="entry name" value="SET DOMAIN PROTEINS"/>
    <property type="match status" value="1"/>
</dbReference>
<dbReference type="GO" id="GO:0032259">
    <property type="term" value="P:methylation"/>
    <property type="evidence" value="ECO:0007669"/>
    <property type="project" value="UniProtKB-KW"/>
</dbReference>
<dbReference type="GO" id="GO:0005694">
    <property type="term" value="C:chromosome"/>
    <property type="evidence" value="ECO:0007669"/>
    <property type="project" value="UniProtKB-SubCell"/>
</dbReference>
<dbReference type="GO" id="GO:0008170">
    <property type="term" value="F:N-methyltransferase activity"/>
    <property type="evidence" value="ECO:0007669"/>
    <property type="project" value="UniProtKB-ARBA"/>
</dbReference>
<dbReference type="Pfam" id="PF17982">
    <property type="entry name" value="C5HCH"/>
    <property type="match status" value="1"/>
</dbReference>
<sequence>MDKGSLSPSDHNIKSESATNTSPAVQSGEQTEYNDSHVSLERECEGTKIEFSREVMRTSSEEQCEGKDEMIPTDSQELREGEVQDASNDQTQCIDEATQNSSEDNKDESSSIFSCTSDVSNIKNGSAEADASDVAVDISGSSTEVSGVQKATLMSSSENDVDVAKEDPERSTEREQGINSETSSEAELNLALSESEDIEPEEETPTGLPKFLEEADRLEQTLLDDSQVSNISAQATPVNSKPATPKPENSAVLQVENLDATNVESMPPQVLSEDTEMEKDSNVAVYDGDEVIGTIVTERKEVSAANNVDSSSEKPKSPLEEPLELKALPFPMDESDDDERLVIVEKTEVKKKRIERQRKQSKKSSSASENQVASISSQPTSPPSMTPSVLTKNVEQTPPPESAGGTSESRQVSRYGRVRKRKQEQEDFIPLDSRVCLVPPAAAKPTPSIVAMSRSSKRASRASASSAEDSKVPLVDDVMYFPKGSTVPVPLSVGPGGRLPPDNLDLPIEYELGQIVWARLEGYPFWPALITRDPKSTSICRLVPSGRHSWLFKYHVNFLGDLKRGWMLPTQLLPYEGRAAMEEMKRKYIATHKKSDSGIKAYQIRSNLRAKFDESVEQAEGLMECPRAEVIDLFHLDFFLTQPQEGPDRNSEPVVPAAPKLPNPVPPRKTSKSKETPVANGPKSNSAPKKKGPALTRSSAPPSGSKRGMPRIVFHGSSSSKKSTAVRKSSGPPPLIPADKEATALLPMAPEKPEVAAPKEPAEEEDEPLEDYEDTIPVDPIRQVDLEQSIPVEPVKKSAAQKNERECSLEEEEEAEELGSIGESWKSFKQEHLATYRKLHPKMSRFKLLAMLREDWCETYYQNKPTISLEELEQVGDAEPPEMVNGFDAEEQEERAVESPTKRKRTVSPTKGTGAAPKIQKTPTEPPKANAVSKQTPTTKSASSSTKSTTKPLTKHPQSEKTSPQVSTATPSSGPPKPGQAEEAKHSDSSKSSHTSNGRSAADKDPVCFACDVLITESTDLIKCGPSGGCGATFHCTCLDNPPSDTSSTYKCRGCTLGRHPCFICKETDSQTRKCSQSKCARFYHISCLKNPIWQQTEFTNPLAFMCPLHVCHLCASEDTKDPKAKVDQDRLLRCLRCPSAYHNEPLCYPAGSQLINSQWILCSRHFKARKAKICHVSANWCFLCSKGGSLICCENCPGAFHLDCLGYTPPEGGYICDNCESGKVPVYGDVVWAKVGNYRWWPAEIKDPSSVPQNVESIPHQLGEFPVKFFGSYDYYWLSRGRVFWFEEGDETAGLKKSSTERGLEGSFKRAVDEAKEAFDLMTEKKKLHAAKINERAIHHANPCGPGGRCLNRMLMIECHPDVCPAGSRCQNQRFVKREYPKLEPFFTGTARGWGLRSPEKIAEGQFVIEYVGELIDEQEYKDRMKTKHQTKDENYYFLTVDKDRIIDAGIKGNVARFMNHSCQDPENGSTKASSSAPKTAAPTTTTKATDDPKAEAQDKAKKKAKASLVVVKGSPAATSTPAKRTPTVTVIEPKKRASMVTVTESKKRASVVTVTESKKRTSMVTVAEPKKQTSVSVVPSKKRASERAVSSKKRSSETAVPSPKRASSSSSAKQALRRVRDDSVSATLNKTPPRHSAKTAAVASPKATPVNTKEPPMTPVEQFKASFPASGRTKVKETACFRCGVEGGLDVFSCNHPVCPKVYHLSCLDLDYSPDANWFCPWHFCDLCGEGIQLRCDHCPNSYCAKHLDNKIRQVPPLMNVCDDHAPEEVEELRQYVVAFPNMLNKYIRHADILSELDPCFSFPVSATTPKPEKGGQKRPAPSSSSGGKQKPPAKKKRRR</sequence>
<evidence type="ECO:0000256" key="3">
    <source>
        <dbReference type="ARBA" id="ARBA00022454"/>
    </source>
</evidence>
<dbReference type="CDD" id="cd15567">
    <property type="entry name" value="PHD4_NSD"/>
    <property type="match status" value="1"/>
</dbReference>
<feature type="compositionally biased region" description="Low complexity" evidence="16">
    <location>
        <begin position="179"/>
        <end position="193"/>
    </location>
</feature>
<dbReference type="Pfam" id="PF00855">
    <property type="entry name" value="PWWP"/>
    <property type="match status" value="2"/>
</dbReference>
<feature type="region of interest" description="Disordered" evidence="16">
    <location>
        <begin position="1809"/>
        <end position="1842"/>
    </location>
</feature>
<evidence type="ECO:0000256" key="11">
    <source>
        <dbReference type="ARBA" id="ARBA00022833"/>
    </source>
</evidence>
<dbReference type="Pfam" id="PF00856">
    <property type="entry name" value="SET"/>
    <property type="match status" value="1"/>
</dbReference>
<keyword evidence="10" id="KW-0863">Zinc-finger</keyword>
<feature type="compositionally biased region" description="Basic and acidic residues" evidence="16">
    <location>
        <begin position="162"/>
        <end position="176"/>
    </location>
</feature>
<dbReference type="PROSITE" id="PS50016">
    <property type="entry name" value="ZF_PHD_2"/>
    <property type="match status" value="1"/>
</dbReference>
<dbReference type="InterPro" id="IPR055198">
    <property type="entry name" value="NSD_PHD"/>
</dbReference>
<feature type="region of interest" description="Disordered" evidence="16">
    <location>
        <begin position="1543"/>
        <end position="1660"/>
    </location>
</feature>
<evidence type="ECO:0000313" key="17">
    <source>
        <dbReference type="EMBL" id="CAD7223172.1"/>
    </source>
</evidence>
<dbReference type="InterPro" id="IPR000313">
    <property type="entry name" value="PWWP_dom"/>
</dbReference>
<dbReference type="CDD" id="cd15568">
    <property type="entry name" value="PHD5_NSD"/>
    <property type="match status" value="1"/>
</dbReference>
<evidence type="ECO:0000256" key="15">
    <source>
        <dbReference type="ARBA" id="ARBA00023242"/>
    </source>
</evidence>
<keyword evidence="11" id="KW-0862">Zinc</keyword>
<organism evidence="17">
    <name type="scientific">Cyprideis torosa</name>
    <dbReference type="NCBI Taxonomy" id="163714"/>
    <lineage>
        <taxon>Eukaryota</taxon>
        <taxon>Metazoa</taxon>
        <taxon>Ecdysozoa</taxon>
        <taxon>Arthropoda</taxon>
        <taxon>Crustacea</taxon>
        <taxon>Oligostraca</taxon>
        <taxon>Ostracoda</taxon>
        <taxon>Podocopa</taxon>
        <taxon>Podocopida</taxon>
        <taxon>Cytherocopina</taxon>
        <taxon>Cytheroidea</taxon>
        <taxon>Cytherideidae</taxon>
        <taxon>Cyprideis</taxon>
    </lineage>
</organism>
<dbReference type="InterPro" id="IPR046341">
    <property type="entry name" value="SET_dom_sf"/>
</dbReference>